<reference evidence="1 2" key="1">
    <citation type="submission" date="2019-07" db="EMBL/GenBank/DDBJ databases">
        <title>The pathways for chlorine oxyanion respiration interact through the shared metabolite chlorate.</title>
        <authorList>
            <person name="Barnum T.P."/>
            <person name="Cheng Y."/>
            <person name="Hill K.A."/>
            <person name="Lucas L.N."/>
            <person name="Carlson H.K."/>
            <person name="Coates J.D."/>
        </authorList>
    </citation>
    <scope>NUCLEOTIDE SEQUENCE [LARGE SCALE GENOMIC DNA]</scope>
    <source>
        <strain evidence="1 2">SFB-3</strain>
    </source>
</reference>
<dbReference type="RefSeq" id="WP_144309486.1">
    <property type="nucleotide sequence ID" value="NZ_VMNK01000007.1"/>
</dbReference>
<gene>
    <name evidence="1" type="ORF">FHP91_10150</name>
</gene>
<accession>A0A557QWG2</accession>
<dbReference type="EMBL" id="VMNK01000007">
    <property type="protein sequence ID" value="TVO57247.1"/>
    <property type="molecule type" value="Genomic_DNA"/>
</dbReference>
<dbReference type="AlphaFoldDB" id="A0A557QWG2"/>
<proteinExistence type="predicted"/>
<evidence type="ECO:0000313" key="2">
    <source>
        <dbReference type="Proteomes" id="UP000319502"/>
    </source>
</evidence>
<evidence type="ECO:0000313" key="1">
    <source>
        <dbReference type="EMBL" id="TVO57247.1"/>
    </source>
</evidence>
<dbReference type="Proteomes" id="UP000319502">
    <property type="component" value="Unassembled WGS sequence"/>
</dbReference>
<name>A0A557QWG2_9RHOO</name>
<comment type="caution">
    <text evidence="1">The sequence shown here is derived from an EMBL/GenBank/DDBJ whole genome shotgun (WGS) entry which is preliminary data.</text>
</comment>
<sequence length="144" mass="16095">MLWYVNQGGSLTPTVYLPEPWQQQLINLPGGKLDGDVAIALTARHIDNTGFVISDGQLSTDAEALENQKRNAYYYEKRDVKGDTLTLRGDTVQGGGFMQAAQWPLFSDWIGHPSREFVFERVRRRTFGTARPPMAADLRIPAVA</sequence>
<organism evidence="1 2">
    <name type="scientific">Denitromonas halophila</name>
    <dbReference type="NCBI Taxonomy" id="1629404"/>
    <lineage>
        <taxon>Bacteria</taxon>
        <taxon>Pseudomonadati</taxon>
        <taxon>Pseudomonadota</taxon>
        <taxon>Betaproteobacteria</taxon>
        <taxon>Rhodocyclales</taxon>
        <taxon>Zoogloeaceae</taxon>
        <taxon>Denitromonas</taxon>
    </lineage>
</organism>
<protein>
    <submittedName>
        <fullName evidence="1">Uncharacterized protein</fullName>
    </submittedName>
</protein>
<keyword evidence="2" id="KW-1185">Reference proteome</keyword>